<evidence type="ECO:0000313" key="1">
    <source>
        <dbReference type="EMBL" id="CAG8799672.1"/>
    </source>
</evidence>
<organism evidence="1 2">
    <name type="scientific">Dentiscutata erythropus</name>
    <dbReference type="NCBI Taxonomy" id="1348616"/>
    <lineage>
        <taxon>Eukaryota</taxon>
        <taxon>Fungi</taxon>
        <taxon>Fungi incertae sedis</taxon>
        <taxon>Mucoromycota</taxon>
        <taxon>Glomeromycotina</taxon>
        <taxon>Glomeromycetes</taxon>
        <taxon>Diversisporales</taxon>
        <taxon>Gigasporaceae</taxon>
        <taxon>Dentiscutata</taxon>
    </lineage>
</organism>
<keyword evidence="2" id="KW-1185">Reference proteome</keyword>
<sequence length="80" mass="9191">ENPVNEEEDISNNHKNLINQPSTIAQFPSLINFADVFIKRNLQSRVKRGKCERSKEVGMGKWKWESGCGEVSVEKWVWGS</sequence>
<name>A0A9N9P3G6_9GLOM</name>
<proteinExistence type="predicted"/>
<evidence type="ECO:0000313" key="2">
    <source>
        <dbReference type="Proteomes" id="UP000789405"/>
    </source>
</evidence>
<dbReference type="AlphaFoldDB" id="A0A9N9P3G6"/>
<dbReference type="EMBL" id="CAJVPY010034124">
    <property type="protein sequence ID" value="CAG8799672.1"/>
    <property type="molecule type" value="Genomic_DNA"/>
</dbReference>
<feature type="non-terminal residue" evidence="1">
    <location>
        <position position="1"/>
    </location>
</feature>
<comment type="caution">
    <text evidence="1">The sequence shown here is derived from an EMBL/GenBank/DDBJ whole genome shotgun (WGS) entry which is preliminary data.</text>
</comment>
<protein>
    <submittedName>
        <fullName evidence="1">19285_t:CDS:1</fullName>
    </submittedName>
</protein>
<accession>A0A9N9P3G6</accession>
<dbReference type="Proteomes" id="UP000789405">
    <property type="component" value="Unassembled WGS sequence"/>
</dbReference>
<feature type="non-terminal residue" evidence="1">
    <location>
        <position position="80"/>
    </location>
</feature>
<gene>
    <name evidence="1" type="ORF">DERYTH_LOCUS23108</name>
</gene>
<reference evidence="1" key="1">
    <citation type="submission" date="2021-06" db="EMBL/GenBank/DDBJ databases">
        <authorList>
            <person name="Kallberg Y."/>
            <person name="Tangrot J."/>
            <person name="Rosling A."/>
        </authorList>
    </citation>
    <scope>NUCLEOTIDE SEQUENCE</scope>
    <source>
        <strain evidence="1">MA453B</strain>
    </source>
</reference>